<feature type="compositionally biased region" description="Basic and acidic residues" evidence="1">
    <location>
        <begin position="35"/>
        <end position="74"/>
    </location>
</feature>
<keyword evidence="2" id="KW-0732">Signal</keyword>
<evidence type="ECO:0000313" key="3">
    <source>
        <dbReference type="Ensembl" id="ENSSGRP00000032344.1"/>
    </source>
</evidence>
<feature type="compositionally biased region" description="Polar residues" evidence="1">
    <location>
        <begin position="172"/>
        <end position="181"/>
    </location>
</feature>
<feature type="compositionally biased region" description="Basic and acidic residues" evidence="1">
    <location>
        <begin position="286"/>
        <end position="303"/>
    </location>
</feature>
<protein>
    <submittedName>
        <fullName evidence="3">Eukaryotic translation initiation factor 4Ba</fullName>
    </submittedName>
</protein>
<feature type="compositionally biased region" description="Polar residues" evidence="1">
    <location>
        <begin position="209"/>
        <end position="220"/>
    </location>
</feature>
<organism evidence="3 4">
    <name type="scientific">Sinocyclocheilus grahami</name>
    <name type="common">Dianchi golden-line fish</name>
    <name type="synonym">Barbus grahami</name>
    <dbReference type="NCBI Taxonomy" id="75366"/>
    <lineage>
        <taxon>Eukaryota</taxon>
        <taxon>Metazoa</taxon>
        <taxon>Chordata</taxon>
        <taxon>Craniata</taxon>
        <taxon>Vertebrata</taxon>
        <taxon>Euteleostomi</taxon>
        <taxon>Actinopterygii</taxon>
        <taxon>Neopterygii</taxon>
        <taxon>Teleostei</taxon>
        <taxon>Ostariophysi</taxon>
        <taxon>Cypriniformes</taxon>
        <taxon>Cyprinidae</taxon>
        <taxon>Cyprininae</taxon>
        <taxon>Sinocyclocheilus</taxon>
    </lineage>
</organism>
<dbReference type="Proteomes" id="UP000472262">
    <property type="component" value="Unassembled WGS sequence"/>
</dbReference>
<feature type="compositionally biased region" description="Basic and acidic residues" evidence="1">
    <location>
        <begin position="119"/>
        <end position="171"/>
    </location>
</feature>
<feature type="compositionally biased region" description="Low complexity" evidence="1">
    <location>
        <begin position="241"/>
        <end position="266"/>
    </location>
</feature>
<reference evidence="3" key="1">
    <citation type="submission" date="2025-08" db="UniProtKB">
        <authorList>
            <consortium name="Ensembl"/>
        </authorList>
    </citation>
    <scope>IDENTIFICATION</scope>
</reference>
<feature type="compositionally biased region" description="Basic and acidic residues" evidence="1">
    <location>
        <begin position="188"/>
        <end position="208"/>
    </location>
</feature>
<feature type="signal peptide" evidence="2">
    <location>
        <begin position="1"/>
        <end position="20"/>
    </location>
</feature>
<keyword evidence="4" id="KW-1185">Reference proteome</keyword>
<feature type="region of interest" description="Disordered" evidence="1">
    <location>
        <begin position="286"/>
        <end position="317"/>
    </location>
</feature>
<dbReference type="AlphaFoldDB" id="A0A672M6U9"/>
<feature type="region of interest" description="Disordered" evidence="1">
    <location>
        <begin position="23"/>
        <end position="266"/>
    </location>
</feature>
<evidence type="ECO:0000256" key="2">
    <source>
        <dbReference type="SAM" id="SignalP"/>
    </source>
</evidence>
<evidence type="ECO:0000313" key="4">
    <source>
        <dbReference type="Proteomes" id="UP000472262"/>
    </source>
</evidence>
<dbReference type="InParanoid" id="A0A672M6U9"/>
<sequence>MSLFTFVVFLNLILPNLISGYDSRGGGRRPFGSGFRRDYDDRRDDGRGSGERYGDRYGDREERYERRDEKHEDSGPLQRPKLNLKPRSVPKEEDQSSSPSVSSGRAASIFGGAKPVDTAAKEREVEERLKKEQERLQRQLEEVKSRGPERKPRERHPSWRSEDQATERSRTGSESSQTGNTSSRAPRRRESERSVENEVFSSRDEDSSSHGNQTTTSKQEGLQLKVVPAPPPKENVWAKRSAMSAGSSESDSKPAVSPSSSTPPKSIDVLVRRCLTVLCVTCRKDARREQDLRPAPEPKKFEEPPSPVSDRANTLSGCDTMIPAPSTFTSGFLCSPILE</sequence>
<proteinExistence type="predicted"/>
<evidence type="ECO:0000256" key="1">
    <source>
        <dbReference type="SAM" id="MobiDB-lite"/>
    </source>
</evidence>
<dbReference type="OMA" id="QSXESAG"/>
<feature type="chain" id="PRO_5025390191" evidence="2">
    <location>
        <begin position="21"/>
        <end position="339"/>
    </location>
</feature>
<accession>A0A672M6U9</accession>
<name>A0A672M6U9_SINGR</name>
<reference evidence="3" key="2">
    <citation type="submission" date="2025-09" db="UniProtKB">
        <authorList>
            <consortium name="Ensembl"/>
        </authorList>
    </citation>
    <scope>IDENTIFICATION</scope>
</reference>
<dbReference type="Ensembl" id="ENSSGRT00000034721.1">
    <property type="protein sequence ID" value="ENSSGRP00000032344.1"/>
    <property type="gene ID" value="ENSSGRG00000018109.1"/>
</dbReference>